<dbReference type="PANTHER" id="PTHR43157:SF31">
    <property type="entry name" value="PHOSPHATIDYLINOSITOL-GLYCAN BIOSYNTHESIS CLASS F PROTEIN"/>
    <property type="match status" value="1"/>
</dbReference>
<dbReference type="GeneID" id="6349734"/>
<keyword evidence="1" id="KW-0560">Oxidoreductase</keyword>
<gene>
    <name evidence="2" type="ORF">PtrM4_001130</name>
</gene>
<sequence>MGFLYSQFFKTPLYPTSDFSGKTVIITGSNVGLGKEAARHYARLDASVLILAVRSLDKGLVAKQEITRTTGHKNIKVWKLDMSDYTSIQSFVKRAEDELDRVDVFIANAGVVRSQYHEVNGHEEGIAVNVIATTLLMVNVIRLLGSKLDLPSQETCEKYWSQQYPVSKLIQLLIVRAIANRHPANVFPVTVNIVNPGLCWSELAREATGWGFWLFRLVVARSAEVSGRTLVHAGAEGIETHEKYLSDCVVDEPSALVTDAAGKEVQARIMAEVIDAIEVIQPGVSKNFSAV</sequence>
<proteinExistence type="predicted"/>
<dbReference type="PRINTS" id="PR00081">
    <property type="entry name" value="GDHRDH"/>
</dbReference>
<dbReference type="PANTHER" id="PTHR43157">
    <property type="entry name" value="PHOSPHATIDYLINOSITOL-GLYCAN BIOSYNTHESIS CLASS F PROTEIN-RELATED"/>
    <property type="match status" value="1"/>
</dbReference>
<dbReference type="Proteomes" id="UP000245464">
    <property type="component" value="Chromosome 1"/>
</dbReference>
<name>A0A2W1ENG4_9PLEO</name>
<dbReference type="InterPro" id="IPR036291">
    <property type="entry name" value="NAD(P)-bd_dom_sf"/>
</dbReference>
<evidence type="ECO:0000313" key="2">
    <source>
        <dbReference type="EMBL" id="KAF7575873.1"/>
    </source>
</evidence>
<reference evidence="2" key="1">
    <citation type="journal article" date="2018" name="BMC Genomics">
        <title>Comparative genomics of the wheat fungal pathogen Pyrenophora tritici-repentis reveals chromosomal variations and genome plasticity.</title>
        <authorList>
            <person name="Moolhuijzen P."/>
            <person name="See P.T."/>
            <person name="Hane J.K."/>
            <person name="Shi G."/>
            <person name="Liu Z."/>
            <person name="Oliver R.P."/>
            <person name="Moffat C.S."/>
        </authorList>
    </citation>
    <scope>NUCLEOTIDE SEQUENCE [LARGE SCALE GENOMIC DNA]</scope>
    <source>
        <strain evidence="2">M4</strain>
    </source>
</reference>
<evidence type="ECO:0000313" key="3">
    <source>
        <dbReference type="Proteomes" id="UP000245464"/>
    </source>
</evidence>
<dbReference type="GO" id="GO:0016491">
    <property type="term" value="F:oxidoreductase activity"/>
    <property type="evidence" value="ECO:0007669"/>
    <property type="project" value="UniProtKB-KW"/>
</dbReference>
<dbReference type="KEGG" id="ptrr:6349734"/>
<dbReference type="OrthoDB" id="542013at2759"/>
<dbReference type="SUPFAM" id="SSF51735">
    <property type="entry name" value="NAD(P)-binding Rossmann-fold domains"/>
    <property type="match status" value="1"/>
</dbReference>
<dbReference type="EMBL" id="NQIK02000001">
    <property type="protein sequence ID" value="KAF7575873.1"/>
    <property type="molecule type" value="Genomic_DNA"/>
</dbReference>
<protein>
    <submittedName>
        <fullName evidence="2">FabG, Dehydrogenase with different specificities (Related to short-chain alcohol dehydrogenase)</fullName>
    </submittedName>
</protein>
<dbReference type="Pfam" id="PF00106">
    <property type="entry name" value="adh_short"/>
    <property type="match status" value="1"/>
</dbReference>
<dbReference type="AlphaFoldDB" id="A0A2W1ENG4"/>
<accession>A0A2W1ENG4</accession>
<organism evidence="2 3">
    <name type="scientific">Pyrenophora tritici-repentis</name>
    <dbReference type="NCBI Taxonomy" id="45151"/>
    <lineage>
        <taxon>Eukaryota</taxon>
        <taxon>Fungi</taxon>
        <taxon>Dikarya</taxon>
        <taxon>Ascomycota</taxon>
        <taxon>Pezizomycotina</taxon>
        <taxon>Dothideomycetes</taxon>
        <taxon>Pleosporomycetidae</taxon>
        <taxon>Pleosporales</taxon>
        <taxon>Pleosporineae</taxon>
        <taxon>Pleosporaceae</taxon>
        <taxon>Pyrenophora</taxon>
    </lineage>
</organism>
<dbReference type="InterPro" id="IPR002347">
    <property type="entry name" value="SDR_fam"/>
</dbReference>
<evidence type="ECO:0000256" key="1">
    <source>
        <dbReference type="ARBA" id="ARBA00023002"/>
    </source>
</evidence>
<comment type="caution">
    <text evidence="2">The sequence shown here is derived from an EMBL/GenBank/DDBJ whole genome shotgun (WGS) entry which is preliminary data.</text>
</comment>
<dbReference type="Gene3D" id="3.40.50.720">
    <property type="entry name" value="NAD(P)-binding Rossmann-like Domain"/>
    <property type="match status" value="1"/>
</dbReference>
<dbReference type="RefSeq" id="XP_065964780.1">
    <property type="nucleotide sequence ID" value="XM_066102578.1"/>
</dbReference>